<proteinExistence type="predicted"/>
<dbReference type="Proteomes" id="UP000256709">
    <property type="component" value="Unassembled WGS sequence"/>
</dbReference>
<evidence type="ECO:0000313" key="2">
    <source>
        <dbReference type="EMBL" id="RFA07138.1"/>
    </source>
</evidence>
<dbReference type="RefSeq" id="WP_116284378.1">
    <property type="nucleotide sequence ID" value="NZ_NBXA01000030.1"/>
</dbReference>
<keyword evidence="1" id="KW-0812">Transmembrane</keyword>
<sequence length="71" mass="7927">MSLLLDVLLALVLVFVLMMLIAGPNRSRMRALKRSHPTSLILTAVTPRGSQVAGQELMRAWFKNRGELTVH</sequence>
<dbReference type="EMBL" id="NBXA01000030">
    <property type="protein sequence ID" value="RFA07138.1"/>
    <property type="molecule type" value="Genomic_DNA"/>
</dbReference>
<dbReference type="AlphaFoldDB" id="A0A3E0VCA5"/>
<name>A0A3E0VCA5_9MICO</name>
<organism evidence="2 3">
    <name type="scientific">Subtercola boreus</name>
    <dbReference type="NCBI Taxonomy" id="120213"/>
    <lineage>
        <taxon>Bacteria</taxon>
        <taxon>Bacillati</taxon>
        <taxon>Actinomycetota</taxon>
        <taxon>Actinomycetes</taxon>
        <taxon>Micrococcales</taxon>
        <taxon>Microbacteriaceae</taxon>
        <taxon>Subtercola</taxon>
    </lineage>
</organism>
<reference evidence="2 3" key="1">
    <citation type="submission" date="2017-04" db="EMBL/GenBank/DDBJ databases">
        <title>Comparative genome analysis of Subtercola boreus.</title>
        <authorList>
            <person name="Cho Y.-J."/>
            <person name="Cho A."/>
            <person name="Kim O.-S."/>
            <person name="Lee J.-I."/>
        </authorList>
    </citation>
    <scope>NUCLEOTIDE SEQUENCE [LARGE SCALE GENOMIC DNA]</scope>
    <source>
        <strain evidence="2 3">P27444</strain>
    </source>
</reference>
<evidence type="ECO:0000313" key="3">
    <source>
        <dbReference type="Proteomes" id="UP000256709"/>
    </source>
</evidence>
<evidence type="ECO:0000256" key="1">
    <source>
        <dbReference type="SAM" id="Phobius"/>
    </source>
</evidence>
<gene>
    <name evidence="2" type="ORF">B7R21_16585</name>
</gene>
<feature type="transmembrane region" description="Helical" evidence="1">
    <location>
        <begin position="6"/>
        <end position="24"/>
    </location>
</feature>
<keyword evidence="1" id="KW-1133">Transmembrane helix</keyword>
<protein>
    <submittedName>
        <fullName evidence="2">Uncharacterized protein</fullName>
    </submittedName>
</protein>
<comment type="caution">
    <text evidence="2">The sequence shown here is derived from an EMBL/GenBank/DDBJ whole genome shotgun (WGS) entry which is preliminary data.</text>
</comment>
<keyword evidence="1" id="KW-0472">Membrane</keyword>
<accession>A0A3E0VCA5</accession>